<evidence type="ECO:0000313" key="2">
    <source>
        <dbReference type="EMBL" id="JAV07113.1"/>
    </source>
</evidence>
<evidence type="ECO:0000259" key="1">
    <source>
        <dbReference type="SMART" id="SM00587"/>
    </source>
</evidence>
<dbReference type="SUPFAM" id="SSF56112">
    <property type="entry name" value="Protein kinase-like (PK-like)"/>
    <property type="match status" value="1"/>
</dbReference>
<name>A0A1L8DKV9_9DIPT</name>
<dbReference type="PANTHER" id="PTHR11012">
    <property type="entry name" value="PROTEIN KINASE-LIKE DOMAIN-CONTAINING"/>
    <property type="match status" value="1"/>
</dbReference>
<dbReference type="SMART" id="SM00587">
    <property type="entry name" value="CHK"/>
    <property type="match status" value="1"/>
</dbReference>
<feature type="domain" description="CHK kinase-like" evidence="1">
    <location>
        <begin position="142"/>
        <end position="333"/>
    </location>
</feature>
<dbReference type="Gene3D" id="3.90.1200.10">
    <property type="match status" value="1"/>
</dbReference>
<dbReference type="PANTHER" id="PTHR11012:SF54">
    <property type="entry name" value="CHK KINASE-LIKE DOMAIN-CONTAINING PROTEIN"/>
    <property type="match status" value="1"/>
</dbReference>
<reference evidence="2" key="1">
    <citation type="submission" date="2016-12" db="EMBL/GenBank/DDBJ databases">
        <title>An insight into the sialome and mialome of the sand fly, Nyssomyia neivai.</title>
        <authorList>
            <person name="Sebastian V."/>
            <person name="Goulart T.M."/>
            <person name="Oliveira W."/>
            <person name="Calvo E."/>
            <person name="Oliveira L.F."/>
            <person name="Pinto M.C."/>
            <person name="Rosselino A.M."/>
            <person name="Ribeiro J.M."/>
        </authorList>
    </citation>
    <scope>NUCLEOTIDE SEQUENCE</scope>
</reference>
<dbReference type="EMBL" id="GFDF01006971">
    <property type="protein sequence ID" value="JAV07113.1"/>
    <property type="molecule type" value="Transcribed_RNA"/>
</dbReference>
<sequence length="421" mass="48808">MASKLIELPMYVKQEVLRIAQTMGLTNPKWGATRGSKNGENYSGDVYRVIAVPEDGTIPEDPAINRSISQKEVHLFVKLAPQSPVRRAMFKTALCFAREKYSYEVVLPRFDEFEKQYLTNDEKFHNYANMVTMSLKDEEEFLIMSDLRREGFWNPNRSTPLNLHQCRLVVATMAKFHAISYAFKDQRPEEFHDITSKLIETMFAEPITEDMQEFLTNKIEYGLGTLTDPNDEENRKRLETFGRDYAKNMISCVHVKEYGAICHGDSWISNLIFRFKNNVEDEVKLLDWQLSRHTTPVLDLSYFVFCCTDEKLRIHLPDLLNEYHELLISRIDKLGSKGMDLYPKSVFEDHCKKYMKYGLGLALMTLHSITCKSSDIPDVSECLETSNFAMLDRITGELVKKPAYIRRMSGVIRDAVRFGYI</sequence>
<dbReference type="AlphaFoldDB" id="A0A1L8DKV9"/>
<protein>
    <submittedName>
        <fullName evidence="2">Putative juvenile hormone-inducible protein</fullName>
    </submittedName>
</protein>
<dbReference type="InterPro" id="IPR011009">
    <property type="entry name" value="Kinase-like_dom_sf"/>
</dbReference>
<dbReference type="Pfam" id="PF02958">
    <property type="entry name" value="EcKL"/>
    <property type="match status" value="1"/>
</dbReference>
<proteinExistence type="predicted"/>
<dbReference type="InterPro" id="IPR015897">
    <property type="entry name" value="CHK_kinase-like"/>
</dbReference>
<dbReference type="InterPro" id="IPR004119">
    <property type="entry name" value="EcKL"/>
</dbReference>
<accession>A0A1L8DKV9</accession>
<organism evidence="2">
    <name type="scientific">Nyssomyia neivai</name>
    <dbReference type="NCBI Taxonomy" id="330878"/>
    <lineage>
        <taxon>Eukaryota</taxon>
        <taxon>Metazoa</taxon>
        <taxon>Ecdysozoa</taxon>
        <taxon>Arthropoda</taxon>
        <taxon>Hexapoda</taxon>
        <taxon>Insecta</taxon>
        <taxon>Pterygota</taxon>
        <taxon>Neoptera</taxon>
        <taxon>Endopterygota</taxon>
        <taxon>Diptera</taxon>
        <taxon>Nematocera</taxon>
        <taxon>Psychodoidea</taxon>
        <taxon>Psychodidae</taxon>
        <taxon>Nyssomyia</taxon>
    </lineage>
</organism>